<dbReference type="SUPFAM" id="SSF53474">
    <property type="entry name" value="alpha/beta-Hydrolases"/>
    <property type="match status" value="1"/>
</dbReference>
<keyword evidence="3" id="KW-1185">Reference proteome</keyword>
<dbReference type="PANTHER" id="PTHR10824:SF4">
    <property type="entry name" value="ACYL-COENZYME A THIOESTERASE 1-LIKE"/>
    <property type="match status" value="1"/>
</dbReference>
<dbReference type="InterPro" id="IPR029058">
    <property type="entry name" value="AB_hydrolase_fold"/>
</dbReference>
<accession>A0A1I3BQ13</accession>
<dbReference type="EMBL" id="FOQG01000001">
    <property type="protein sequence ID" value="SFH64333.1"/>
    <property type="molecule type" value="Genomic_DNA"/>
</dbReference>
<dbReference type="Pfam" id="PF08840">
    <property type="entry name" value="BAAT_C"/>
    <property type="match status" value="1"/>
</dbReference>
<evidence type="ECO:0000313" key="2">
    <source>
        <dbReference type="EMBL" id="SFH64333.1"/>
    </source>
</evidence>
<dbReference type="InterPro" id="IPR014940">
    <property type="entry name" value="BAAT_C"/>
</dbReference>
<dbReference type="PANTHER" id="PTHR10824">
    <property type="entry name" value="ACYL-COENZYME A THIOESTERASE-RELATED"/>
    <property type="match status" value="1"/>
</dbReference>
<dbReference type="GO" id="GO:0047617">
    <property type="term" value="F:fatty acyl-CoA hydrolase activity"/>
    <property type="evidence" value="ECO:0007669"/>
    <property type="project" value="TreeGrafter"/>
</dbReference>
<evidence type="ECO:0000259" key="1">
    <source>
        <dbReference type="Pfam" id="PF08840"/>
    </source>
</evidence>
<dbReference type="STRING" id="1005945.SAMN05216561_101261"/>
<organism evidence="2 3">
    <name type="scientific">Nocardioides psychrotolerans</name>
    <dbReference type="NCBI Taxonomy" id="1005945"/>
    <lineage>
        <taxon>Bacteria</taxon>
        <taxon>Bacillati</taxon>
        <taxon>Actinomycetota</taxon>
        <taxon>Actinomycetes</taxon>
        <taxon>Propionibacteriales</taxon>
        <taxon>Nocardioidaceae</taxon>
        <taxon>Nocardioides</taxon>
    </lineage>
</organism>
<sequence>MSDPLEHLVRPSVDHGTAVLVLAGSSGALETDRCRVLAAHGATALTIRWFGGRGQQPGTFEVPVESFTAALDRLAGDADRLAIVGSSFGAEAALLTASLDARVDAVVALAPSSVVWAGVDEQGRQTSHWTWGGRPVSFAPFDDSWSADTDPPSYRRLYEQSLRRHAEEAAAAAIPVERIVGDVVLVAGEDDQVWPAADFARAIAARRTSHGRETVVVTHPDAGHRVVLPGEVPVERGRAMAGGGTAGADAALGRLAWPHLLRSLRLAE</sequence>
<dbReference type="RefSeq" id="WP_218031110.1">
    <property type="nucleotide sequence ID" value="NZ_BKAF01000001.1"/>
</dbReference>
<protein>
    <submittedName>
        <fullName evidence="2">BAAT / Acyl-CoA thioester hydrolase C terminal</fullName>
    </submittedName>
</protein>
<name>A0A1I3BQ13_9ACTN</name>
<feature type="domain" description="BAAT/Acyl-CoA thioester hydrolase C-terminal" evidence="1">
    <location>
        <begin position="79"/>
        <end position="229"/>
    </location>
</feature>
<dbReference type="GO" id="GO:0006637">
    <property type="term" value="P:acyl-CoA metabolic process"/>
    <property type="evidence" value="ECO:0007669"/>
    <property type="project" value="TreeGrafter"/>
</dbReference>
<dbReference type="AlphaFoldDB" id="A0A1I3BQ13"/>
<evidence type="ECO:0000313" key="3">
    <source>
        <dbReference type="Proteomes" id="UP000198649"/>
    </source>
</evidence>
<gene>
    <name evidence="2" type="ORF">SAMN05216561_101261</name>
</gene>
<proteinExistence type="predicted"/>
<dbReference type="GO" id="GO:0006631">
    <property type="term" value="P:fatty acid metabolic process"/>
    <property type="evidence" value="ECO:0007669"/>
    <property type="project" value="TreeGrafter"/>
</dbReference>
<dbReference type="Proteomes" id="UP000198649">
    <property type="component" value="Unassembled WGS sequence"/>
</dbReference>
<dbReference type="Gene3D" id="3.40.50.1820">
    <property type="entry name" value="alpha/beta hydrolase"/>
    <property type="match status" value="1"/>
</dbReference>
<reference evidence="2 3" key="1">
    <citation type="submission" date="2016-10" db="EMBL/GenBank/DDBJ databases">
        <authorList>
            <person name="de Groot N.N."/>
        </authorList>
    </citation>
    <scope>NUCLEOTIDE SEQUENCE [LARGE SCALE GENOMIC DNA]</scope>
    <source>
        <strain evidence="2 3">CGMCC 1.11156</strain>
    </source>
</reference>
<keyword evidence="2" id="KW-0378">Hydrolase</keyword>